<dbReference type="InterPro" id="IPR020994">
    <property type="entry name" value="Uncharacterised_Ca-bd_CcbP"/>
</dbReference>
<accession>A0A9X5I3A4</accession>
<dbReference type="AlphaFoldDB" id="A0A9X5I3A4"/>
<organism evidence="1 2">
    <name type="scientific">Scytonema millei VB511283</name>
    <dbReference type="NCBI Taxonomy" id="1245923"/>
    <lineage>
        <taxon>Bacteria</taxon>
        <taxon>Bacillati</taxon>
        <taxon>Cyanobacteriota</taxon>
        <taxon>Cyanophyceae</taxon>
        <taxon>Nostocales</taxon>
        <taxon>Scytonemataceae</taxon>
        <taxon>Scytonema</taxon>
    </lineage>
</organism>
<dbReference type="OrthoDB" id="894072at2"/>
<keyword evidence="2" id="KW-1185">Reference proteome</keyword>
<gene>
    <name evidence="1" type="ORF">QH73_0006230</name>
</gene>
<dbReference type="Pfam" id="PF11535">
    <property type="entry name" value="Calci_bind_CcbP"/>
    <property type="match status" value="1"/>
</dbReference>
<proteinExistence type="predicted"/>
<protein>
    <submittedName>
        <fullName evidence="1">Calcium-binding protein</fullName>
    </submittedName>
</protein>
<comment type="caution">
    <text evidence="1">The sequence shown here is derived from an EMBL/GenBank/DDBJ whole genome shotgun (WGS) entry which is preliminary data.</text>
</comment>
<dbReference type="Gene3D" id="6.10.140.400">
    <property type="match status" value="2"/>
</dbReference>
<dbReference type="Proteomes" id="UP000031532">
    <property type="component" value="Unassembled WGS sequence"/>
</dbReference>
<dbReference type="EMBL" id="JTJC03000001">
    <property type="protein sequence ID" value="NHC34258.1"/>
    <property type="molecule type" value="Genomic_DNA"/>
</dbReference>
<sequence length="131" mass="15769">MSELEIDASREERIEMEVVVDAYDEEERRLGWYYYLDNKIKFPFNAIWISEERPIDSEDEVEIEGEEVEVIGMASEEECQDDMYVEIVYQEEGTEDTFAVPLYDVVPMEVDDDTLEAIEDWYYWVERGYEW</sequence>
<evidence type="ECO:0000313" key="1">
    <source>
        <dbReference type="EMBL" id="NHC34258.1"/>
    </source>
</evidence>
<name>A0A9X5I3A4_9CYAN</name>
<evidence type="ECO:0000313" key="2">
    <source>
        <dbReference type="Proteomes" id="UP000031532"/>
    </source>
</evidence>
<reference evidence="1 2" key="1">
    <citation type="journal article" date="2015" name="Genome Announc.">
        <title>Draft Genome Sequence of the Terrestrial Cyanobacterium Scytonema millei VB511283, Isolated from Eastern India.</title>
        <authorList>
            <person name="Sen D."/>
            <person name="Chandrababunaidu M.M."/>
            <person name="Singh D."/>
            <person name="Sanghi N."/>
            <person name="Ghorai A."/>
            <person name="Mishra G.P."/>
            <person name="Madduluri M."/>
            <person name="Adhikary S.P."/>
            <person name="Tripathy S."/>
        </authorList>
    </citation>
    <scope>NUCLEOTIDE SEQUENCE [LARGE SCALE GENOMIC DNA]</scope>
    <source>
        <strain evidence="1 2">VB511283</strain>
    </source>
</reference>